<evidence type="ECO:0000259" key="1">
    <source>
        <dbReference type="Pfam" id="PF12776"/>
    </source>
</evidence>
<evidence type="ECO:0000313" key="3">
    <source>
        <dbReference type="Proteomes" id="UP000631114"/>
    </source>
</evidence>
<protein>
    <recommendedName>
        <fullName evidence="1">Myb/SANT-like domain-containing protein</fullName>
    </recommendedName>
</protein>
<dbReference type="OrthoDB" id="1301570at2759"/>
<dbReference type="AlphaFoldDB" id="A0A835HKM3"/>
<feature type="domain" description="Myb/SANT-like" evidence="1">
    <location>
        <begin position="20"/>
        <end position="113"/>
    </location>
</feature>
<sequence>MDGNDLLSDVESMGKTKQLRWDFAMDSALIDTLVEAAKQGHKQGNTWHKHVWDAVSDAVYQKTHQVVEKKHIENRIRSMRVEYKIFAELKEKPGFVWDPVKQVITAPYGRWEELIKHKSKYKSYRDRGPKWDFEKLSIMVGNDHDIDDLDVGKSRKRDDDQESVSVSTTGIGKRLLLSTQKRQHCKKTRIVKSVKDMIEGMTVRIEQIAKSVDPMSFANTLYAEVMKTKGFSPEYLDCAFALLRREPLEAEIFLVRSVESRKKMLEGLLEKIGDV</sequence>
<evidence type="ECO:0000313" key="2">
    <source>
        <dbReference type="EMBL" id="KAF9600681.1"/>
    </source>
</evidence>
<dbReference type="PANTHER" id="PTHR46929">
    <property type="entry name" value="EXPRESSED PROTEIN"/>
    <property type="match status" value="1"/>
</dbReference>
<dbReference type="PANTHER" id="PTHR46929:SF3">
    <property type="entry name" value="MYB_SANT-LIKE DOMAIN-CONTAINING PROTEIN"/>
    <property type="match status" value="1"/>
</dbReference>
<name>A0A835HKM3_9MAGN</name>
<keyword evidence="3" id="KW-1185">Reference proteome</keyword>
<organism evidence="2 3">
    <name type="scientific">Coptis chinensis</name>
    <dbReference type="NCBI Taxonomy" id="261450"/>
    <lineage>
        <taxon>Eukaryota</taxon>
        <taxon>Viridiplantae</taxon>
        <taxon>Streptophyta</taxon>
        <taxon>Embryophyta</taxon>
        <taxon>Tracheophyta</taxon>
        <taxon>Spermatophyta</taxon>
        <taxon>Magnoliopsida</taxon>
        <taxon>Ranunculales</taxon>
        <taxon>Ranunculaceae</taxon>
        <taxon>Coptidoideae</taxon>
        <taxon>Coptis</taxon>
    </lineage>
</organism>
<dbReference type="InterPro" id="IPR024752">
    <property type="entry name" value="Myb/SANT-like_dom"/>
</dbReference>
<dbReference type="EMBL" id="JADFTS010000006">
    <property type="protein sequence ID" value="KAF9600681.1"/>
    <property type="molecule type" value="Genomic_DNA"/>
</dbReference>
<gene>
    <name evidence="2" type="ORF">IFM89_011352</name>
</gene>
<dbReference type="Pfam" id="PF12776">
    <property type="entry name" value="Myb_DNA-bind_3"/>
    <property type="match status" value="1"/>
</dbReference>
<reference evidence="2 3" key="1">
    <citation type="submission" date="2020-10" db="EMBL/GenBank/DDBJ databases">
        <title>The Coptis chinensis genome and diversification of protoberbering-type alkaloids.</title>
        <authorList>
            <person name="Wang B."/>
            <person name="Shu S."/>
            <person name="Song C."/>
            <person name="Liu Y."/>
        </authorList>
    </citation>
    <scope>NUCLEOTIDE SEQUENCE [LARGE SCALE GENOMIC DNA]</scope>
    <source>
        <strain evidence="2">HL-2020</strain>
        <tissue evidence="2">Leaf</tissue>
    </source>
</reference>
<proteinExistence type="predicted"/>
<dbReference type="Proteomes" id="UP000631114">
    <property type="component" value="Unassembled WGS sequence"/>
</dbReference>
<accession>A0A835HKM3</accession>
<comment type="caution">
    <text evidence="2">The sequence shown here is derived from an EMBL/GenBank/DDBJ whole genome shotgun (WGS) entry which is preliminary data.</text>
</comment>